<dbReference type="CDD" id="cd16440">
    <property type="entry name" value="beta_Kdo_transferase_KpsC_1"/>
    <property type="match status" value="1"/>
</dbReference>
<dbReference type="EMBL" id="CP038241">
    <property type="protein sequence ID" value="QIV96830.1"/>
    <property type="molecule type" value="Genomic_DNA"/>
</dbReference>
<sequence length="356" mass="40334">MLYSYRYYINNFLQLFYKSKFAGWGRKKTGRLALWCYRRFGGSVRLLEDGFIRSIGLGIDNSPSFSLVEDDVGIYYDATTPSKLENILNSYDFAQDKDLMLKAQNAISLLKKHNISKYNNAQDVDKDFCKKYGLGYRDSRSESGMMEKVSASMNEIPGSSPKMTACSGNDVEILNQVQDDILHKKKNILIIAQTAGDSSLEYGLANQFSTDDMIEAAIAENPDAKIYLKIHPDVLSGKKASDIDIHNIDSRVTIISENINPVSLLKYFDKVYTKTSGMGFEALLVGCECVCFGMPYYAGWGITDDRILCERRKRKLSVEEVFAAAYILYTRYVNPYTKKEIDIIETIQTIVKLRNS</sequence>
<evidence type="ECO:0000313" key="2">
    <source>
        <dbReference type="Proteomes" id="UP000502004"/>
    </source>
</evidence>
<dbReference type="Proteomes" id="UP000502004">
    <property type="component" value="Chromosome"/>
</dbReference>
<dbReference type="KEGG" id="aii:E4K63_06470"/>
<protein>
    <submittedName>
        <fullName evidence="1">Capsule polysaccharide transporter</fullName>
    </submittedName>
</protein>
<dbReference type="Pfam" id="PF05159">
    <property type="entry name" value="Capsule_synth"/>
    <property type="match status" value="1"/>
</dbReference>
<dbReference type="AlphaFoldDB" id="A0AAE6YJ30"/>
<dbReference type="GO" id="GO:0000271">
    <property type="term" value="P:polysaccharide biosynthetic process"/>
    <property type="evidence" value="ECO:0007669"/>
    <property type="project" value="InterPro"/>
</dbReference>
<organism evidence="1 2">
    <name type="scientific">Allofrancisella inopinata</name>
    <dbReference type="NCBI Taxonomy" id="1085647"/>
    <lineage>
        <taxon>Bacteria</taxon>
        <taxon>Pseudomonadati</taxon>
        <taxon>Pseudomonadota</taxon>
        <taxon>Gammaproteobacteria</taxon>
        <taxon>Thiotrichales</taxon>
        <taxon>Francisellaceae</taxon>
        <taxon>Allofrancisella</taxon>
    </lineage>
</organism>
<reference evidence="1 2" key="1">
    <citation type="submission" date="2019-03" db="EMBL/GenBank/DDBJ databases">
        <title>Complete Genome Sequence of Allofrancisella inopinata Strain SYSU YG23 Isolated from Water-Cooling Systems in China.</title>
        <authorList>
            <person name="Ohrman C."/>
            <person name="Uneklint I."/>
            <person name="Sjodin A."/>
        </authorList>
    </citation>
    <scope>NUCLEOTIDE SEQUENCE [LARGE SCALE GENOMIC DNA]</scope>
    <source>
        <strain evidence="1 2">SYSU YG23</strain>
    </source>
</reference>
<evidence type="ECO:0000313" key="1">
    <source>
        <dbReference type="EMBL" id="QIV96830.1"/>
    </source>
</evidence>
<keyword evidence="2" id="KW-1185">Reference proteome</keyword>
<gene>
    <name evidence="1" type="ORF">E4K63_06470</name>
</gene>
<proteinExistence type="predicted"/>
<accession>A0AAE6YJ30</accession>
<dbReference type="InterPro" id="IPR007833">
    <property type="entry name" value="Capsule_polysaccharide_synth"/>
</dbReference>
<dbReference type="GO" id="GO:0015774">
    <property type="term" value="P:polysaccharide transport"/>
    <property type="evidence" value="ECO:0007669"/>
    <property type="project" value="InterPro"/>
</dbReference>
<name>A0AAE6YJ30_9GAMM</name>